<protein>
    <recommendedName>
        <fullName evidence="4">Coiled-coil domain-containing protein 60</fullName>
    </recommendedName>
</protein>
<evidence type="ECO:0000256" key="1">
    <source>
        <dbReference type="SAM" id="MobiDB-lite"/>
    </source>
</evidence>
<dbReference type="EMBL" id="JTDE01001547">
    <property type="protein sequence ID" value="KAF7258757.1"/>
    <property type="molecule type" value="Genomic_DNA"/>
</dbReference>
<feature type="compositionally biased region" description="Basic residues" evidence="1">
    <location>
        <begin position="515"/>
        <end position="524"/>
    </location>
</feature>
<gene>
    <name evidence="2" type="ORF">EG68_04177</name>
</gene>
<feature type="compositionally biased region" description="Polar residues" evidence="1">
    <location>
        <begin position="396"/>
        <end position="409"/>
    </location>
</feature>
<organism evidence="2 3">
    <name type="scientific">Paragonimus skrjabini miyazakii</name>
    <dbReference type="NCBI Taxonomy" id="59628"/>
    <lineage>
        <taxon>Eukaryota</taxon>
        <taxon>Metazoa</taxon>
        <taxon>Spiralia</taxon>
        <taxon>Lophotrochozoa</taxon>
        <taxon>Platyhelminthes</taxon>
        <taxon>Trematoda</taxon>
        <taxon>Digenea</taxon>
        <taxon>Plagiorchiida</taxon>
        <taxon>Troglotremata</taxon>
        <taxon>Troglotrematidae</taxon>
        <taxon>Paragonimus</taxon>
    </lineage>
</organism>
<dbReference type="Proteomes" id="UP000822476">
    <property type="component" value="Unassembled WGS sequence"/>
</dbReference>
<feature type="compositionally biased region" description="Polar residues" evidence="1">
    <location>
        <begin position="214"/>
        <end position="224"/>
    </location>
</feature>
<accession>A0A8S9Z6P9</accession>
<feature type="region of interest" description="Disordered" evidence="1">
    <location>
        <begin position="437"/>
        <end position="471"/>
    </location>
</feature>
<feature type="compositionally biased region" description="Polar residues" evidence="1">
    <location>
        <begin position="320"/>
        <end position="332"/>
    </location>
</feature>
<feature type="region of interest" description="Disordered" evidence="1">
    <location>
        <begin position="1"/>
        <end position="70"/>
    </location>
</feature>
<dbReference type="OrthoDB" id="10017343at2759"/>
<comment type="caution">
    <text evidence="2">The sequence shown here is derived from an EMBL/GenBank/DDBJ whole genome shotgun (WGS) entry which is preliminary data.</text>
</comment>
<evidence type="ECO:0000313" key="2">
    <source>
        <dbReference type="EMBL" id="KAF7258757.1"/>
    </source>
</evidence>
<feature type="region of interest" description="Disordered" evidence="1">
    <location>
        <begin position="276"/>
        <end position="332"/>
    </location>
</feature>
<reference evidence="2" key="1">
    <citation type="submission" date="2019-07" db="EMBL/GenBank/DDBJ databases">
        <title>Annotation for the trematode Paragonimus miyazaki's.</title>
        <authorList>
            <person name="Choi Y.-J."/>
        </authorList>
    </citation>
    <scope>NUCLEOTIDE SEQUENCE</scope>
    <source>
        <strain evidence="2">Japan</strain>
    </source>
</reference>
<keyword evidence="3" id="KW-1185">Reference proteome</keyword>
<feature type="region of interest" description="Disordered" evidence="1">
    <location>
        <begin position="505"/>
        <end position="526"/>
    </location>
</feature>
<dbReference type="Pfam" id="PF15769">
    <property type="entry name" value="DUF4698"/>
    <property type="match status" value="1"/>
</dbReference>
<feature type="region of interest" description="Disordered" evidence="1">
    <location>
        <begin position="213"/>
        <end position="243"/>
    </location>
</feature>
<feature type="compositionally biased region" description="Acidic residues" evidence="1">
    <location>
        <begin position="1"/>
        <end position="16"/>
    </location>
</feature>
<proteinExistence type="predicted"/>
<evidence type="ECO:0008006" key="4">
    <source>
        <dbReference type="Google" id="ProtNLM"/>
    </source>
</evidence>
<name>A0A8S9Z6P9_9TREM</name>
<sequence length="812" mass="92992">MMLEEDQTMDFEDEFQPEGNEFPINDYDNLQLASDSTKKSTKPLRPLSGKHHFSSRETDSEPSPKSSVYVERRRKCMKTNLNTFLKESEATTRMVKRGISYFGILSQEMCDKVNHFWSERAKYEQASRSRILPPNRKYLSCCTETLESSGSRSGQYTSKDMTTQFIQAERLLEAEEAENDKLLTMEPEIVDLTQQIIQNGPSLLDALMSRDSKSMLSSNSTPTSDLKKSGDTKPNFVSQSVERRRNRLQNQWFDEQPRPFTPRFLNISRPQVGPMLSAKTSADTKETSLASEVEHSDCSGDDYHDHDQEMDTTKADESSGIKTASSGDEVTETTASKQFSVFEILNAQLSSLVWLLEQMISVDLEKHTYRKAISTSWRSDAYSSVLPTSERVKSHLANTCDPNTNQGNSERSDSPERAWIQFVGGFKVNQKYHEANGQYTAPRGSSKSLSRRTTPSVRSAKTACSDTQSTNDEQPCRLRRVVSVIKAGYRFKRERNAHYLIATPDRTDTSTPAKQRMRSARPHRAPPTLMVPETVLMAGQKTVQFNKPSRMPGSTDNTKENCKRLTLQHWVTVHELRERYSKDVLSEMARNIELEMDKENSQQNTNRVPRIIRSAPAKVTSVAIPEEKLSRFKSAQWSRLAKTMRSQLLTMTEEMSMEFQDRMECMRQLRAKISLNKYQSIPNRAPTYLAIQQIQHKVSYADAVNMLASRQSEQRQYAPWYVDLLHDLDDLQSDTKISSVLKRLEYFALLSSGQFTVFNFTRILRYLTSWELCSPAVSAAIDFVRSRVLDMTLDEYIDWLYSAHPELKRSVE</sequence>
<feature type="region of interest" description="Disordered" evidence="1">
    <location>
        <begin position="393"/>
        <end position="415"/>
    </location>
</feature>
<dbReference type="AlphaFoldDB" id="A0A8S9Z6P9"/>
<dbReference type="InterPro" id="IPR031526">
    <property type="entry name" value="DUF4698"/>
</dbReference>
<dbReference type="PANTHER" id="PTHR34754">
    <property type="entry name" value="COILED-COIL DOMAIN-CONTAINING PROTEIN 60"/>
    <property type="match status" value="1"/>
</dbReference>
<feature type="compositionally biased region" description="Basic and acidic residues" evidence="1">
    <location>
        <begin position="282"/>
        <end position="319"/>
    </location>
</feature>
<dbReference type="PANTHER" id="PTHR34754:SF1">
    <property type="entry name" value="COILED-COIL DOMAIN-CONTAINING PROTEIN 60"/>
    <property type="match status" value="1"/>
</dbReference>
<evidence type="ECO:0000313" key="3">
    <source>
        <dbReference type="Proteomes" id="UP000822476"/>
    </source>
</evidence>